<dbReference type="AlphaFoldDB" id="A0A4Y2H8G8"/>
<sequence length="36" mass="4113">MLREEDNTLSNPVSGTEPKYIVDLEMKSGLELVTFR</sequence>
<gene>
    <name evidence="1" type="ORF">AVEN_36956_1</name>
</gene>
<dbReference type="EMBL" id="BGPR01257423">
    <property type="protein sequence ID" value="GBM61226.1"/>
    <property type="molecule type" value="Genomic_DNA"/>
</dbReference>
<accession>A0A4Y2H8G8</accession>
<reference evidence="1 2" key="1">
    <citation type="journal article" date="2019" name="Sci. Rep.">
        <title>Orb-weaving spider Araneus ventricosus genome elucidates the spidroin gene catalogue.</title>
        <authorList>
            <person name="Kono N."/>
            <person name="Nakamura H."/>
            <person name="Ohtoshi R."/>
            <person name="Moran D.A.P."/>
            <person name="Shinohara A."/>
            <person name="Yoshida Y."/>
            <person name="Fujiwara M."/>
            <person name="Mori M."/>
            <person name="Tomita M."/>
            <person name="Arakawa K."/>
        </authorList>
    </citation>
    <scope>NUCLEOTIDE SEQUENCE [LARGE SCALE GENOMIC DNA]</scope>
</reference>
<dbReference type="Proteomes" id="UP000499080">
    <property type="component" value="Unassembled WGS sequence"/>
</dbReference>
<proteinExistence type="predicted"/>
<evidence type="ECO:0000313" key="1">
    <source>
        <dbReference type="EMBL" id="GBM61226.1"/>
    </source>
</evidence>
<organism evidence="1 2">
    <name type="scientific">Araneus ventricosus</name>
    <name type="common">Orbweaver spider</name>
    <name type="synonym">Epeira ventricosa</name>
    <dbReference type="NCBI Taxonomy" id="182803"/>
    <lineage>
        <taxon>Eukaryota</taxon>
        <taxon>Metazoa</taxon>
        <taxon>Ecdysozoa</taxon>
        <taxon>Arthropoda</taxon>
        <taxon>Chelicerata</taxon>
        <taxon>Arachnida</taxon>
        <taxon>Araneae</taxon>
        <taxon>Araneomorphae</taxon>
        <taxon>Entelegynae</taxon>
        <taxon>Araneoidea</taxon>
        <taxon>Araneidae</taxon>
        <taxon>Araneus</taxon>
    </lineage>
</organism>
<protein>
    <submittedName>
        <fullName evidence="1">Uncharacterized protein</fullName>
    </submittedName>
</protein>
<comment type="caution">
    <text evidence="1">The sequence shown here is derived from an EMBL/GenBank/DDBJ whole genome shotgun (WGS) entry which is preliminary data.</text>
</comment>
<evidence type="ECO:0000313" key="2">
    <source>
        <dbReference type="Proteomes" id="UP000499080"/>
    </source>
</evidence>
<keyword evidence="2" id="KW-1185">Reference proteome</keyword>
<name>A0A4Y2H8G8_ARAVE</name>
<feature type="non-terminal residue" evidence="1">
    <location>
        <position position="36"/>
    </location>
</feature>